<gene>
    <name evidence="2" type="ORF">FZC76_06195</name>
</gene>
<dbReference type="InterPro" id="IPR000600">
    <property type="entry name" value="ROK"/>
</dbReference>
<dbReference type="PANTHER" id="PTHR18964:SF165">
    <property type="entry name" value="BETA-GLUCOSIDE KINASE"/>
    <property type="match status" value="1"/>
</dbReference>
<protein>
    <submittedName>
        <fullName evidence="2">ROK family protein</fullName>
    </submittedName>
</protein>
<dbReference type="Gene3D" id="3.30.420.40">
    <property type="match status" value="2"/>
</dbReference>
<name>A0A5D4T6I8_9BACI</name>
<dbReference type="EMBL" id="VTEV01000002">
    <property type="protein sequence ID" value="TYS69816.1"/>
    <property type="molecule type" value="Genomic_DNA"/>
</dbReference>
<dbReference type="AlphaFoldDB" id="A0A5D4T6I8"/>
<dbReference type="SUPFAM" id="SSF53067">
    <property type="entry name" value="Actin-like ATPase domain"/>
    <property type="match status" value="1"/>
</dbReference>
<comment type="similarity">
    <text evidence="1">Belongs to the ROK (NagC/XylR) family.</text>
</comment>
<proteinExistence type="inferred from homology"/>
<dbReference type="OrthoDB" id="9795247at2"/>
<dbReference type="Pfam" id="PF00480">
    <property type="entry name" value="ROK"/>
    <property type="match status" value="1"/>
</dbReference>
<organism evidence="2 3">
    <name type="scientific">Sutcliffiella horikoshii</name>
    <dbReference type="NCBI Taxonomy" id="79883"/>
    <lineage>
        <taxon>Bacteria</taxon>
        <taxon>Bacillati</taxon>
        <taxon>Bacillota</taxon>
        <taxon>Bacilli</taxon>
        <taxon>Bacillales</taxon>
        <taxon>Bacillaceae</taxon>
        <taxon>Sutcliffiella</taxon>
    </lineage>
</organism>
<dbReference type="InterPro" id="IPR043129">
    <property type="entry name" value="ATPase_NBD"/>
</dbReference>
<reference evidence="2 3" key="1">
    <citation type="submission" date="2019-08" db="EMBL/GenBank/DDBJ databases">
        <title>Bacillus genomes from the desert of Cuatro Cienegas, Coahuila.</title>
        <authorList>
            <person name="Olmedo-Alvarez G."/>
        </authorList>
    </citation>
    <scope>NUCLEOTIDE SEQUENCE [LARGE SCALE GENOMIC DNA]</scope>
    <source>
        <strain evidence="2 3">CH28_1T</strain>
    </source>
</reference>
<evidence type="ECO:0000313" key="3">
    <source>
        <dbReference type="Proteomes" id="UP000322524"/>
    </source>
</evidence>
<comment type="caution">
    <text evidence="2">The sequence shown here is derived from an EMBL/GenBank/DDBJ whole genome shotgun (WGS) entry which is preliminary data.</text>
</comment>
<dbReference type="CDD" id="cd24068">
    <property type="entry name" value="ASKHA_NBD_ROK_FnNanK-like"/>
    <property type="match status" value="1"/>
</dbReference>
<evidence type="ECO:0000256" key="1">
    <source>
        <dbReference type="ARBA" id="ARBA00006479"/>
    </source>
</evidence>
<dbReference type="PANTHER" id="PTHR18964">
    <property type="entry name" value="ROK (REPRESSOR, ORF, KINASE) FAMILY"/>
    <property type="match status" value="1"/>
</dbReference>
<sequence>MNVIGVDIGGTGVKGAIINRKAEILQEVKVSTNIAEGREGILRSVVTVIDSLFRNNIPVSGIGVGSAGRINPEKGEVVFATANLPNWEGTKLKAFLEKKYEVESYIENDANTALLGEMWAGATYNKQLETAVMLTLGTGVGGATAINGKILNGSKFQSGEWGHVILVPHGKPCNCGKDGCIEQYLSGTALTQAVRTETELAFTHGAEIFEAYSNGNKQVKKVVDRYIDYLTIVIYNITVAIDPQAILIGGGLIESQAHWWNELEKKLKNMDVNTAVIPALLGNKAGMFGAAAMALQHIEKRGESV</sequence>
<evidence type="ECO:0000313" key="2">
    <source>
        <dbReference type="EMBL" id="TYS69816.1"/>
    </source>
</evidence>
<dbReference type="STRING" id="79883.GCA_001636495_01020"/>
<accession>A0A5D4T6I8</accession>
<dbReference type="RefSeq" id="WP_148987377.1">
    <property type="nucleotide sequence ID" value="NZ_VTEV01000002.1"/>
</dbReference>
<dbReference type="Proteomes" id="UP000322524">
    <property type="component" value="Unassembled WGS sequence"/>
</dbReference>